<dbReference type="EMBL" id="AKFT01000123">
    <property type="protein sequence ID" value="EJF43558.1"/>
    <property type="molecule type" value="Genomic_DNA"/>
</dbReference>
<comment type="caution">
    <text evidence="1">The sequence shown here is derived from an EMBL/GenBank/DDBJ whole genome shotgun (WGS) entry which is preliminary data.</text>
</comment>
<protein>
    <submittedName>
        <fullName evidence="1">HAD hydrolase, family IIB</fullName>
    </submittedName>
</protein>
<dbReference type="SFLD" id="SFLDS00003">
    <property type="entry name" value="Haloacid_Dehalogenase"/>
    <property type="match status" value="1"/>
</dbReference>
<sequence length="295" mass="31940">MSHSVSGPTETSELSNLTADFPDEVDLRLVVADMDGTLLDGQGRVPRRLDTVVARMHEHGVVFVPASGRQLANLRATLGATITQSPIIAENGTIVVQGDAEIHRETITRSDAVAAVRTARALREQGFDVGPVIATRDRAYVDRIDERFVRQCAFYYAALEPVEDVLDLALDNVLKIAVYAFGDAESECYGPLSAAVPGVQTVVSGVHWVDMMARTASKGRALAAVQERLGINPAQTAVFGDYLNDAELYDYSELSFAMANAHPGILSRARYIAPANTDDGVLRTIETLLDRLSPR</sequence>
<dbReference type="PANTHER" id="PTHR10000">
    <property type="entry name" value="PHOSPHOSERINE PHOSPHATASE"/>
    <property type="match status" value="1"/>
</dbReference>
<dbReference type="PANTHER" id="PTHR10000:SF53">
    <property type="entry name" value="5-AMINO-6-(5-PHOSPHO-D-RIBITYLAMINO)URACIL PHOSPHATASE YBJI-RELATED"/>
    <property type="match status" value="1"/>
</dbReference>
<dbReference type="InterPro" id="IPR023214">
    <property type="entry name" value="HAD_sf"/>
</dbReference>
<dbReference type="SFLD" id="SFLDG01140">
    <property type="entry name" value="C2.B:_Phosphomannomutase_and_P"/>
    <property type="match status" value="1"/>
</dbReference>
<evidence type="ECO:0000313" key="2">
    <source>
        <dbReference type="Proteomes" id="UP000002941"/>
    </source>
</evidence>
<organism evidence="1 2">
    <name type="scientific">Actinomyces massiliensis F0489</name>
    <dbReference type="NCBI Taxonomy" id="1125718"/>
    <lineage>
        <taxon>Bacteria</taxon>
        <taxon>Bacillati</taxon>
        <taxon>Actinomycetota</taxon>
        <taxon>Actinomycetes</taxon>
        <taxon>Actinomycetales</taxon>
        <taxon>Actinomycetaceae</taxon>
        <taxon>Actinomyces</taxon>
    </lineage>
</organism>
<reference evidence="1 2" key="1">
    <citation type="submission" date="2012-05" db="EMBL/GenBank/DDBJ databases">
        <authorList>
            <person name="Harkins D.M."/>
            <person name="Madupu R."/>
            <person name="Durkin A.S."/>
            <person name="Torralba M."/>
            <person name="Methe B."/>
            <person name="Sutton G.G."/>
            <person name="Nelson K.E."/>
        </authorList>
    </citation>
    <scope>NUCLEOTIDE SEQUENCE [LARGE SCALE GENOMIC DNA]</scope>
    <source>
        <strain evidence="1 2">F0489</strain>
    </source>
</reference>
<accession>J1HDQ2</accession>
<dbReference type="GO" id="GO:0000287">
    <property type="term" value="F:magnesium ion binding"/>
    <property type="evidence" value="ECO:0007669"/>
    <property type="project" value="TreeGrafter"/>
</dbReference>
<dbReference type="PATRIC" id="fig|1125718.3.peg.1632"/>
<dbReference type="Gene3D" id="3.30.1240.10">
    <property type="match status" value="1"/>
</dbReference>
<dbReference type="RefSeq" id="WP_008731822.1">
    <property type="nucleotide sequence ID" value="NZ_AKFT01000123.1"/>
</dbReference>
<dbReference type="AlphaFoldDB" id="J1HDQ2"/>
<dbReference type="GO" id="GO:0016791">
    <property type="term" value="F:phosphatase activity"/>
    <property type="evidence" value="ECO:0007669"/>
    <property type="project" value="UniProtKB-ARBA"/>
</dbReference>
<dbReference type="eggNOG" id="COG0561">
    <property type="taxonomic scope" value="Bacteria"/>
</dbReference>
<keyword evidence="2" id="KW-1185">Reference proteome</keyword>
<dbReference type="OrthoDB" id="3180855at2"/>
<dbReference type="InterPro" id="IPR006379">
    <property type="entry name" value="HAD-SF_hydro_IIB"/>
</dbReference>
<dbReference type="Pfam" id="PF08282">
    <property type="entry name" value="Hydrolase_3"/>
    <property type="match status" value="1"/>
</dbReference>
<dbReference type="GO" id="GO:0005829">
    <property type="term" value="C:cytosol"/>
    <property type="evidence" value="ECO:0007669"/>
    <property type="project" value="TreeGrafter"/>
</dbReference>
<gene>
    <name evidence="1" type="ORF">HMPREF1318_2530</name>
</gene>
<dbReference type="Gene3D" id="3.40.50.1000">
    <property type="entry name" value="HAD superfamily/HAD-like"/>
    <property type="match status" value="1"/>
</dbReference>
<dbReference type="SUPFAM" id="SSF56784">
    <property type="entry name" value="HAD-like"/>
    <property type="match status" value="1"/>
</dbReference>
<evidence type="ECO:0000313" key="1">
    <source>
        <dbReference type="EMBL" id="EJF43558.1"/>
    </source>
</evidence>
<keyword evidence="1" id="KW-0378">Hydrolase</keyword>
<name>J1HDQ2_9ACTO</name>
<dbReference type="Proteomes" id="UP000002941">
    <property type="component" value="Unassembled WGS sequence"/>
</dbReference>
<dbReference type="InterPro" id="IPR036412">
    <property type="entry name" value="HAD-like_sf"/>
</dbReference>
<proteinExistence type="predicted"/>
<dbReference type="NCBIfam" id="TIGR01484">
    <property type="entry name" value="HAD-SF-IIB"/>
    <property type="match status" value="1"/>
</dbReference>